<comment type="caution">
    <text evidence="3">The sequence shown here is derived from an EMBL/GenBank/DDBJ whole genome shotgun (WGS) entry which is preliminary data.</text>
</comment>
<organism evidence="3 4">
    <name type="scientific">Blepharisma stoltei</name>
    <dbReference type="NCBI Taxonomy" id="1481888"/>
    <lineage>
        <taxon>Eukaryota</taxon>
        <taxon>Sar</taxon>
        <taxon>Alveolata</taxon>
        <taxon>Ciliophora</taxon>
        <taxon>Postciliodesmatophora</taxon>
        <taxon>Heterotrichea</taxon>
        <taxon>Heterotrichida</taxon>
        <taxon>Blepharismidae</taxon>
        <taxon>Blepharisma</taxon>
    </lineage>
</organism>
<name>A0AAU9J7L6_9CILI</name>
<keyword evidence="4" id="KW-1185">Reference proteome</keyword>
<dbReference type="AlphaFoldDB" id="A0AAU9J7L6"/>
<reference evidence="3" key="1">
    <citation type="submission" date="2021-09" db="EMBL/GenBank/DDBJ databases">
        <authorList>
            <consortium name="AG Swart"/>
            <person name="Singh M."/>
            <person name="Singh A."/>
            <person name="Seah K."/>
            <person name="Emmerich C."/>
        </authorList>
    </citation>
    <scope>NUCLEOTIDE SEQUENCE</scope>
    <source>
        <strain evidence="3">ATCC30299</strain>
    </source>
</reference>
<evidence type="ECO:0000256" key="2">
    <source>
        <dbReference type="SAM" id="MobiDB-lite"/>
    </source>
</evidence>
<evidence type="ECO:0000256" key="1">
    <source>
        <dbReference type="SAM" id="Coils"/>
    </source>
</evidence>
<evidence type="ECO:0000313" key="3">
    <source>
        <dbReference type="EMBL" id="CAG9317728.1"/>
    </source>
</evidence>
<accession>A0AAU9J7L6</accession>
<feature type="compositionally biased region" description="Polar residues" evidence="2">
    <location>
        <begin position="14"/>
        <end position="41"/>
    </location>
</feature>
<dbReference type="Proteomes" id="UP001162131">
    <property type="component" value="Unassembled WGS sequence"/>
</dbReference>
<sequence>MSVLSGKESDRIPSKSNTENPKIPSDQQSFSSWEKISQSDPAGSDQIRALQEEIKKKRKETLDARRRHVLASIQIENEKLKAGLLEKELEKLRLEVRKKEKEKEQQASLQEIEALEKVLESKTNETKSLRARLEEVSKEKKKFNESIKEMWEEYQKLKKNSESARVSLEQQRGSLLEKLNVREVNSVDSLTPLLQQKEILMSDIASVRQEVDNFYQLIHEKNEIIQSLKTQIEETILDNEAISEVITLSHNQAVPADPPADHFMPIIEVYPQSSNQRQLLSDIGSTESINAKVQEESKESHYASPDPFENLLHLSTGETVQEIQRYEQGAATPPEIQWEMDGAATDRINNYDELEEVKEPVTPKNRGLGKSSSESSTPKGQESSLRAQFGSYEHEEESIEQAFQGQRGSGNRKFESVPKSLFD</sequence>
<proteinExistence type="predicted"/>
<feature type="coiled-coil region" evidence="1">
    <location>
        <begin position="47"/>
        <end position="146"/>
    </location>
</feature>
<dbReference type="EMBL" id="CAJZBQ010000018">
    <property type="protein sequence ID" value="CAG9317728.1"/>
    <property type="molecule type" value="Genomic_DNA"/>
</dbReference>
<feature type="compositionally biased region" description="Basic and acidic residues" evidence="2">
    <location>
        <begin position="412"/>
        <end position="423"/>
    </location>
</feature>
<protein>
    <submittedName>
        <fullName evidence="3">Uncharacterized protein</fullName>
    </submittedName>
</protein>
<feature type="compositionally biased region" description="Polar residues" evidence="2">
    <location>
        <begin position="370"/>
        <end position="386"/>
    </location>
</feature>
<keyword evidence="1" id="KW-0175">Coiled coil</keyword>
<evidence type="ECO:0000313" key="4">
    <source>
        <dbReference type="Proteomes" id="UP001162131"/>
    </source>
</evidence>
<feature type="region of interest" description="Disordered" evidence="2">
    <location>
        <begin position="1"/>
        <end position="47"/>
    </location>
</feature>
<gene>
    <name evidence="3" type="ORF">BSTOLATCC_MIC18970</name>
</gene>
<feature type="region of interest" description="Disordered" evidence="2">
    <location>
        <begin position="355"/>
        <end position="423"/>
    </location>
</feature>